<sequence length="334" mass="36823">MLARLDSFPIIGANSAASRQVVASIARVKYAQDAAMLGYLVARWIDLTDGSIKMKELGPYKAVGTRQEFNLVDEGLPDGATVRFSSYVAGVGEYENELWFKISGSESHGATFRQTGTAFKGWFQYTGLYCPFIAHDDFQVGAISRVKYIQNAAVSAYLITRWIDPRDGITRSKDLGPWKAIATQEEFILADEEIPEGSSVQFASHVAGVGEYTSDIVFKVDSSASQGATFTQTGTAFQGFFTFEDLYDEPGQKISFRISLANDGGEYDPEKNRETILAFREVDRQKKKITLLYLCTLKQAFSTTSAVRVHGSISISDIIAYPGAEVAVLRARLR</sequence>
<accession>A0AAD6ZRZ9</accession>
<reference evidence="1" key="1">
    <citation type="submission" date="2023-03" db="EMBL/GenBank/DDBJ databases">
        <title>Massive genome expansion in bonnet fungi (Mycena s.s.) driven by repeated elements and novel gene families across ecological guilds.</title>
        <authorList>
            <consortium name="Lawrence Berkeley National Laboratory"/>
            <person name="Harder C.B."/>
            <person name="Miyauchi S."/>
            <person name="Viragh M."/>
            <person name="Kuo A."/>
            <person name="Thoen E."/>
            <person name="Andreopoulos B."/>
            <person name="Lu D."/>
            <person name="Skrede I."/>
            <person name="Drula E."/>
            <person name="Henrissat B."/>
            <person name="Morin E."/>
            <person name="Kohler A."/>
            <person name="Barry K."/>
            <person name="LaButti K."/>
            <person name="Morin E."/>
            <person name="Salamov A."/>
            <person name="Lipzen A."/>
            <person name="Mereny Z."/>
            <person name="Hegedus B."/>
            <person name="Baldrian P."/>
            <person name="Stursova M."/>
            <person name="Weitz H."/>
            <person name="Taylor A."/>
            <person name="Grigoriev I.V."/>
            <person name="Nagy L.G."/>
            <person name="Martin F."/>
            <person name="Kauserud H."/>
        </authorList>
    </citation>
    <scope>NUCLEOTIDE SEQUENCE</scope>
    <source>
        <strain evidence="1">CBHHK002</strain>
    </source>
</reference>
<dbReference type="Proteomes" id="UP001218218">
    <property type="component" value="Unassembled WGS sequence"/>
</dbReference>
<evidence type="ECO:0000313" key="1">
    <source>
        <dbReference type="EMBL" id="KAJ7336739.1"/>
    </source>
</evidence>
<comment type="caution">
    <text evidence="1">The sequence shown here is derived from an EMBL/GenBank/DDBJ whole genome shotgun (WGS) entry which is preliminary data.</text>
</comment>
<proteinExistence type="predicted"/>
<protein>
    <submittedName>
        <fullName evidence="1">Uncharacterized protein</fullName>
    </submittedName>
</protein>
<dbReference type="EMBL" id="JARIHO010000030">
    <property type="protein sequence ID" value="KAJ7336739.1"/>
    <property type="molecule type" value="Genomic_DNA"/>
</dbReference>
<evidence type="ECO:0000313" key="2">
    <source>
        <dbReference type="Proteomes" id="UP001218218"/>
    </source>
</evidence>
<gene>
    <name evidence="1" type="ORF">DFH08DRAFT_939104</name>
</gene>
<name>A0AAD6ZRZ9_9AGAR</name>
<organism evidence="1 2">
    <name type="scientific">Mycena albidolilacea</name>
    <dbReference type="NCBI Taxonomy" id="1033008"/>
    <lineage>
        <taxon>Eukaryota</taxon>
        <taxon>Fungi</taxon>
        <taxon>Dikarya</taxon>
        <taxon>Basidiomycota</taxon>
        <taxon>Agaricomycotina</taxon>
        <taxon>Agaricomycetes</taxon>
        <taxon>Agaricomycetidae</taxon>
        <taxon>Agaricales</taxon>
        <taxon>Marasmiineae</taxon>
        <taxon>Mycenaceae</taxon>
        <taxon>Mycena</taxon>
    </lineage>
</organism>
<dbReference type="AlphaFoldDB" id="A0AAD6ZRZ9"/>
<keyword evidence="2" id="KW-1185">Reference proteome</keyword>